<dbReference type="InterPro" id="IPR051606">
    <property type="entry name" value="Polyketide_Oxido-like"/>
</dbReference>
<dbReference type="PANTHER" id="PTHR43355">
    <property type="entry name" value="FLAVIN REDUCTASE (NADPH)"/>
    <property type="match status" value="1"/>
</dbReference>
<evidence type="ECO:0000259" key="1">
    <source>
        <dbReference type="Pfam" id="PF13460"/>
    </source>
</evidence>
<evidence type="ECO:0000313" key="2">
    <source>
        <dbReference type="EMBL" id="ETX13047.1"/>
    </source>
</evidence>
<dbReference type="GO" id="GO:0004074">
    <property type="term" value="F:biliverdin reductase [NAD(P)H] activity"/>
    <property type="evidence" value="ECO:0007669"/>
    <property type="project" value="TreeGrafter"/>
</dbReference>
<dbReference type="SUPFAM" id="SSF51735">
    <property type="entry name" value="NAD(P)-binding Rossmann-fold domains"/>
    <property type="match status" value="1"/>
</dbReference>
<organism evidence="2 3">
    <name type="scientific">Roseivivax halodurans JCM 10272</name>
    <dbReference type="NCBI Taxonomy" id="1449350"/>
    <lineage>
        <taxon>Bacteria</taxon>
        <taxon>Pseudomonadati</taxon>
        <taxon>Pseudomonadota</taxon>
        <taxon>Alphaproteobacteria</taxon>
        <taxon>Rhodobacterales</taxon>
        <taxon>Roseobacteraceae</taxon>
        <taxon>Roseivivax</taxon>
    </lineage>
</organism>
<comment type="caution">
    <text evidence="2">The sequence shown here is derived from an EMBL/GenBank/DDBJ whole genome shotgun (WGS) entry which is preliminary data.</text>
</comment>
<dbReference type="OrthoDB" id="7419852at2"/>
<dbReference type="AlphaFoldDB" id="X7EAT2"/>
<dbReference type="InterPro" id="IPR036291">
    <property type="entry name" value="NAD(P)-bd_dom_sf"/>
</dbReference>
<protein>
    <submittedName>
        <fullName evidence="2">Epimerase</fullName>
    </submittedName>
</protein>
<sequence length="211" mass="22866">MAHLLVIGASRGIGLETVKRGLELGHRMRGLSRSGVQLDDPNFEPFTGDATSTDDLKVALAGIDAVIMTLGIKEGVSMLWKKVTLFSDATSALIPAMEAMGPDRIVALTGIGTSESISALSTLERMGHSALLGEPYKDKTRQEDLIRASSLRWTFARPVILTNGKRTESYKVLTDPKDWRMGLISRRDVADFLVKAATDESLVGQAPVLTR</sequence>
<evidence type="ECO:0000313" key="3">
    <source>
        <dbReference type="Proteomes" id="UP000022447"/>
    </source>
</evidence>
<dbReference type="PANTHER" id="PTHR43355:SF2">
    <property type="entry name" value="FLAVIN REDUCTASE (NADPH)"/>
    <property type="match status" value="1"/>
</dbReference>
<dbReference type="Gene3D" id="3.40.50.720">
    <property type="entry name" value="NAD(P)-binding Rossmann-like Domain"/>
    <property type="match status" value="1"/>
</dbReference>
<dbReference type="eggNOG" id="COG0702">
    <property type="taxonomic scope" value="Bacteria"/>
</dbReference>
<dbReference type="Proteomes" id="UP000022447">
    <property type="component" value="Unassembled WGS sequence"/>
</dbReference>
<gene>
    <name evidence="2" type="ORF">OCH239_13620</name>
</gene>
<name>X7EAT2_9RHOB</name>
<proteinExistence type="predicted"/>
<dbReference type="Pfam" id="PF13460">
    <property type="entry name" value="NAD_binding_10"/>
    <property type="match status" value="1"/>
</dbReference>
<dbReference type="GO" id="GO:0042602">
    <property type="term" value="F:riboflavin reductase (NADPH) activity"/>
    <property type="evidence" value="ECO:0007669"/>
    <property type="project" value="TreeGrafter"/>
</dbReference>
<feature type="domain" description="NAD(P)-binding" evidence="1">
    <location>
        <begin position="8"/>
        <end position="199"/>
    </location>
</feature>
<dbReference type="InterPro" id="IPR016040">
    <property type="entry name" value="NAD(P)-bd_dom"/>
</dbReference>
<dbReference type="STRING" id="1449350.OCH239_13620"/>
<dbReference type="EMBL" id="JALZ01000039">
    <property type="protein sequence ID" value="ETX13047.1"/>
    <property type="molecule type" value="Genomic_DNA"/>
</dbReference>
<keyword evidence="3" id="KW-1185">Reference proteome</keyword>
<dbReference type="RefSeq" id="WP_037266074.1">
    <property type="nucleotide sequence ID" value="NZ_JALZ01000039.1"/>
</dbReference>
<reference evidence="2 3" key="1">
    <citation type="submission" date="2014-01" db="EMBL/GenBank/DDBJ databases">
        <title>Roseivivax halodurans JCM 10272 Genome Sequencing.</title>
        <authorList>
            <person name="Lai Q."/>
            <person name="Li G."/>
            <person name="Shao Z."/>
        </authorList>
    </citation>
    <scope>NUCLEOTIDE SEQUENCE [LARGE SCALE GENOMIC DNA]</scope>
    <source>
        <strain evidence="2 3">JCM 10272</strain>
    </source>
</reference>
<accession>X7EAT2</accession>